<feature type="domain" description="Fucosyltransferase N-terminal" evidence="1">
    <location>
        <begin position="9"/>
        <end position="60"/>
    </location>
</feature>
<evidence type="ECO:0000313" key="3">
    <source>
        <dbReference type="Proteomes" id="UP001164746"/>
    </source>
</evidence>
<evidence type="ECO:0000313" key="2">
    <source>
        <dbReference type="EMBL" id="WAQ93493.1"/>
    </source>
</evidence>
<dbReference type="EMBL" id="CP111012">
    <property type="protein sequence ID" value="WAQ93493.1"/>
    <property type="molecule type" value="Genomic_DNA"/>
</dbReference>
<keyword evidence="3" id="KW-1185">Reference proteome</keyword>
<organism evidence="2 3">
    <name type="scientific">Mya arenaria</name>
    <name type="common">Soft-shell clam</name>
    <dbReference type="NCBI Taxonomy" id="6604"/>
    <lineage>
        <taxon>Eukaryota</taxon>
        <taxon>Metazoa</taxon>
        <taxon>Spiralia</taxon>
        <taxon>Lophotrochozoa</taxon>
        <taxon>Mollusca</taxon>
        <taxon>Bivalvia</taxon>
        <taxon>Autobranchia</taxon>
        <taxon>Heteroconchia</taxon>
        <taxon>Euheterodonta</taxon>
        <taxon>Imparidentia</taxon>
        <taxon>Neoheterodontei</taxon>
        <taxon>Myida</taxon>
        <taxon>Myoidea</taxon>
        <taxon>Myidae</taxon>
        <taxon>Mya</taxon>
    </lineage>
</organism>
<accession>A0ABY7DBP2</accession>
<protein>
    <recommendedName>
        <fullName evidence="1">Fucosyltransferase N-terminal domain-containing protein</fullName>
    </recommendedName>
</protein>
<reference evidence="2" key="1">
    <citation type="submission" date="2022-11" db="EMBL/GenBank/DDBJ databases">
        <title>Centuries of genome instability and evolution in soft-shell clam transmissible cancer (bioRxiv).</title>
        <authorList>
            <person name="Hart S.F.M."/>
            <person name="Yonemitsu M.A."/>
            <person name="Giersch R.M."/>
            <person name="Beal B.F."/>
            <person name="Arriagada G."/>
            <person name="Davis B.W."/>
            <person name="Ostrander E.A."/>
            <person name="Goff S.P."/>
            <person name="Metzger M.J."/>
        </authorList>
    </citation>
    <scope>NUCLEOTIDE SEQUENCE</scope>
    <source>
        <strain evidence="2">MELC-2E11</strain>
        <tissue evidence="2">Siphon/mantle</tissue>
    </source>
</reference>
<sequence>MGSRPPLKPNERNPNEAWIFFTLESPPNIMWQKDHKRPELLNMFNWSWTYRPDSDIFYPYDKSYAITEKL</sequence>
<dbReference type="Proteomes" id="UP001164746">
    <property type="component" value="Chromosome 1"/>
</dbReference>
<proteinExistence type="predicted"/>
<gene>
    <name evidence="2" type="ORF">MAR_005964</name>
</gene>
<dbReference type="Pfam" id="PF17039">
    <property type="entry name" value="Glyco_tran_10_N"/>
    <property type="match status" value="1"/>
</dbReference>
<name>A0ABY7DBP2_MYAAR</name>
<dbReference type="SUPFAM" id="SSF53756">
    <property type="entry name" value="UDP-Glycosyltransferase/glycogen phosphorylase"/>
    <property type="match status" value="1"/>
</dbReference>
<dbReference type="InterPro" id="IPR031481">
    <property type="entry name" value="Glyco_tran_10_N"/>
</dbReference>
<evidence type="ECO:0000259" key="1">
    <source>
        <dbReference type="Pfam" id="PF17039"/>
    </source>
</evidence>